<keyword evidence="1" id="KW-0732">Signal</keyword>
<evidence type="ECO:0000313" key="3">
    <source>
        <dbReference type="Proteomes" id="UP001409291"/>
    </source>
</evidence>
<reference evidence="2 3" key="1">
    <citation type="submission" date="2024-04" db="EMBL/GenBank/DDBJ databases">
        <title>WGS of bacteria from Torrens River.</title>
        <authorList>
            <person name="Wyrsch E.R."/>
            <person name="Drigo B."/>
        </authorList>
    </citation>
    <scope>NUCLEOTIDE SEQUENCE [LARGE SCALE GENOMIC DNA]</scope>
    <source>
        <strain evidence="2 3">TWI391</strain>
    </source>
</reference>
<proteinExistence type="predicted"/>
<evidence type="ECO:0008006" key="4">
    <source>
        <dbReference type="Google" id="ProtNLM"/>
    </source>
</evidence>
<gene>
    <name evidence="2" type="ORF">ABE541_15710</name>
</gene>
<keyword evidence="3" id="KW-1185">Reference proteome</keyword>
<feature type="signal peptide" evidence="1">
    <location>
        <begin position="1"/>
        <end position="28"/>
    </location>
</feature>
<feature type="chain" id="PRO_5046238541" description="Lipoprotein" evidence="1">
    <location>
        <begin position="29"/>
        <end position="196"/>
    </location>
</feature>
<protein>
    <recommendedName>
        <fullName evidence="4">Lipoprotein</fullName>
    </recommendedName>
</protein>
<dbReference type="RefSeq" id="WP_346581628.1">
    <property type="nucleotide sequence ID" value="NZ_JBDJLH010000002.1"/>
</dbReference>
<organism evidence="2 3">
    <name type="scientific">Sphingobacterium kitahiroshimense</name>
    <dbReference type="NCBI Taxonomy" id="470446"/>
    <lineage>
        <taxon>Bacteria</taxon>
        <taxon>Pseudomonadati</taxon>
        <taxon>Bacteroidota</taxon>
        <taxon>Sphingobacteriia</taxon>
        <taxon>Sphingobacteriales</taxon>
        <taxon>Sphingobacteriaceae</taxon>
        <taxon>Sphingobacterium</taxon>
    </lineage>
</organism>
<dbReference type="Proteomes" id="UP001409291">
    <property type="component" value="Unassembled WGS sequence"/>
</dbReference>
<sequence length="196" mass="21943">MVRNINWLGLFVLLSGITLTVCSCQNRATDTVQNRTADQDSTFVIRDSLVMQADKRTVLADTIVISKKHDPNVVVCDMDGDSRLDTVHIVQNTMNNKYGLKVSFGNKKTTYLGMGQDILGQGFDDIDWVGIFEKAPRGEIYYTNVSDEGEIMTADEVDEKDKIKLPHDGVFIHQAEACGGGIIYMNNGKFEWIQQE</sequence>
<evidence type="ECO:0000313" key="2">
    <source>
        <dbReference type="EMBL" id="MEN5378709.1"/>
    </source>
</evidence>
<comment type="caution">
    <text evidence="2">The sequence shown here is derived from an EMBL/GenBank/DDBJ whole genome shotgun (WGS) entry which is preliminary data.</text>
</comment>
<accession>A0ABV0BVY9</accession>
<evidence type="ECO:0000256" key="1">
    <source>
        <dbReference type="SAM" id="SignalP"/>
    </source>
</evidence>
<dbReference type="EMBL" id="JBDJNQ010000007">
    <property type="protein sequence ID" value="MEN5378709.1"/>
    <property type="molecule type" value="Genomic_DNA"/>
</dbReference>
<name>A0ABV0BVY9_9SPHI</name>
<dbReference type="PROSITE" id="PS51257">
    <property type="entry name" value="PROKAR_LIPOPROTEIN"/>
    <property type="match status" value="1"/>
</dbReference>